<evidence type="ECO:0000313" key="3">
    <source>
        <dbReference type="Proteomes" id="UP000594034"/>
    </source>
</evidence>
<organism evidence="2 3">
    <name type="scientific">Aeromonas simiae</name>
    <dbReference type="NCBI Taxonomy" id="218936"/>
    <lineage>
        <taxon>Bacteria</taxon>
        <taxon>Pseudomonadati</taxon>
        <taxon>Pseudomonadota</taxon>
        <taxon>Gammaproteobacteria</taxon>
        <taxon>Aeromonadales</taxon>
        <taxon>Aeromonadaceae</taxon>
        <taxon>Aeromonas</taxon>
    </lineage>
</organism>
<dbReference type="AlphaFoldDB" id="A0A5J6WUL1"/>
<evidence type="ECO:0000313" key="2">
    <source>
        <dbReference type="EMBL" id="QFI54819.1"/>
    </source>
</evidence>
<dbReference type="KEGG" id="asim:FE240_09045"/>
<reference evidence="2 3" key="1">
    <citation type="submission" date="2019-05" db="EMBL/GenBank/DDBJ databases">
        <title>OXA-830, a novel chromosomally encoded expanded-spectrum class D beta-lactamase in Aeromonas simiae.</title>
        <authorList>
            <person name="Zhou W."/>
            <person name="Chen Q."/>
        </authorList>
    </citation>
    <scope>NUCLEOTIDE SEQUENCE [LARGE SCALE GENOMIC DNA]</scope>
    <source>
        <strain evidence="2 3">A6</strain>
    </source>
</reference>
<protein>
    <recommendedName>
        <fullName evidence="1">KAP NTPase domain-containing protein</fullName>
    </recommendedName>
</protein>
<dbReference type="RefSeq" id="WP_193004266.1">
    <property type="nucleotide sequence ID" value="NZ_CP040449.1"/>
</dbReference>
<keyword evidence="3" id="KW-1185">Reference proteome</keyword>
<dbReference type="Proteomes" id="UP000594034">
    <property type="component" value="Chromosome"/>
</dbReference>
<dbReference type="Gene3D" id="3.40.50.300">
    <property type="entry name" value="P-loop containing nucleotide triphosphate hydrolases"/>
    <property type="match status" value="1"/>
</dbReference>
<dbReference type="SUPFAM" id="SSF52540">
    <property type="entry name" value="P-loop containing nucleoside triphosphate hydrolases"/>
    <property type="match status" value="1"/>
</dbReference>
<sequence length="441" mass="50544">MMRITLPPVPKSELRFGSQYDIFGRKPFGEQLTNLLVNTSGSTVVALDSAWGTGKSTFIKMWLNYLKEEGVKNIYFDAFENDYQADPFMAIASEIYAVIDDADREQFKEKLSAAFLSMMRSALDIGIKLKSQGAIGLDEINALFNDATAKPKYDEYLSMKIEGAHKDREAVEQFKVYLKEVAEKTGNGRPLIFIIDELDRCRPDFALEMLERVKHLFSVDGIVFLLVTNRNQLNEIIRLRYGERVDPNNYLHKFVNLWLSLPHEDSKFSDHTSRFIEFAICGMIGDENVRNIEDVSNLFKAIGKYYNLTFREIERVLGTFFSCCNMSSEILGIYQYTVITVMMCYIKTRSPELIDTLKSKNKSEIFTALKLNQIPNPEIGIDICSTDIYLRIIKQFIDYDLSDLNGKKQISGEPGNHDIFYRAQPNVIDKVLGYLSGVTRY</sequence>
<dbReference type="InterPro" id="IPR027417">
    <property type="entry name" value="P-loop_NTPase"/>
</dbReference>
<name>A0A5J6WUL1_9GAMM</name>
<evidence type="ECO:0000259" key="1">
    <source>
        <dbReference type="Pfam" id="PF07693"/>
    </source>
</evidence>
<gene>
    <name evidence="2" type="ORF">FE240_09045</name>
</gene>
<dbReference type="Pfam" id="PF07693">
    <property type="entry name" value="KAP_NTPase"/>
    <property type="match status" value="1"/>
</dbReference>
<dbReference type="InterPro" id="IPR011646">
    <property type="entry name" value="KAP_P-loop"/>
</dbReference>
<dbReference type="EMBL" id="CP040449">
    <property type="protein sequence ID" value="QFI54819.1"/>
    <property type="molecule type" value="Genomic_DNA"/>
</dbReference>
<accession>A0A5J6WUL1</accession>
<proteinExistence type="predicted"/>
<feature type="domain" description="KAP NTPase" evidence="1">
    <location>
        <begin position="25"/>
        <end position="267"/>
    </location>
</feature>